<proteinExistence type="predicted"/>
<sequence length="236" mass="27008">MWKSVLYPNKANSNIYIAAAFVLFLYFTGALSAIAVLFAYFLETIIIGLFMVIKMSFITFHSDEHKGSNVGKILFFCVHYGGFVAIQSIFAFTYLEIEGSVKIGSGFNIIENYHYVLQLENIWLLLGLTVFSHLYNLVTVFLNEKRYKDITASEIMVAPYVRIFVQQFVVILAGFFMFWSSEVAAVLLLVLIRTFVDCCIISIKDGSPLLEWLVKQKRPPEITEEAFRKQLKNLSE</sequence>
<reference evidence="2 3" key="1">
    <citation type="submission" date="2018-06" db="EMBL/GenBank/DDBJ databases">
        <title>Genomic Encyclopedia of Archaeal and Bacterial Type Strains, Phase II (KMG-II): from individual species to whole genera.</title>
        <authorList>
            <person name="Goeker M."/>
        </authorList>
    </citation>
    <scope>NUCLEOTIDE SEQUENCE [LARGE SCALE GENOMIC DNA]</scope>
    <source>
        <strain evidence="2 3">DSM 17205</strain>
    </source>
</reference>
<dbReference type="Proteomes" id="UP000248584">
    <property type="component" value="Unassembled WGS sequence"/>
</dbReference>
<gene>
    <name evidence="2" type="ORF">LX97_02392</name>
</gene>
<dbReference type="EMBL" id="QKZR01000004">
    <property type="protein sequence ID" value="PZX39026.1"/>
    <property type="molecule type" value="Genomic_DNA"/>
</dbReference>
<keyword evidence="1" id="KW-0812">Transmembrane</keyword>
<keyword evidence="1" id="KW-1133">Transmembrane helix</keyword>
<protein>
    <submittedName>
        <fullName evidence="2">Uncharacterized protein</fullName>
    </submittedName>
</protein>
<evidence type="ECO:0000313" key="3">
    <source>
        <dbReference type="Proteomes" id="UP000248584"/>
    </source>
</evidence>
<dbReference type="Pfam" id="PF20108">
    <property type="entry name" value="DUF6498"/>
    <property type="match status" value="1"/>
</dbReference>
<name>A0ABX5PVW1_9FLAO</name>
<dbReference type="InterPro" id="IPR045466">
    <property type="entry name" value="DUF6498"/>
</dbReference>
<keyword evidence="1" id="KW-0472">Membrane</keyword>
<evidence type="ECO:0000256" key="1">
    <source>
        <dbReference type="SAM" id="Phobius"/>
    </source>
</evidence>
<dbReference type="RefSeq" id="WP_015360731.1">
    <property type="nucleotide sequence ID" value="NZ_QKZR01000004.1"/>
</dbReference>
<evidence type="ECO:0000313" key="2">
    <source>
        <dbReference type="EMBL" id="PZX39026.1"/>
    </source>
</evidence>
<feature type="transmembrane region" description="Helical" evidence="1">
    <location>
        <begin position="20"/>
        <end position="53"/>
    </location>
</feature>
<keyword evidence="3" id="KW-1185">Reference proteome</keyword>
<comment type="caution">
    <text evidence="2">The sequence shown here is derived from an EMBL/GenBank/DDBJ whole genome shotgun (WGS) entry which is preliminary data.</text>
</comment>
<feature type="transmembrane region" description="Helical" evidence="1">
    <location>
        <begin position="73"/>
        <end position="95"/>
    </location>
</feature>
<organism evidence="2 3">
    <name type="scientific">Nonlabens dokdonensis</name>
    <dbReference type="NCBI Taxonomy" id="328515"/>
    <lineage>
        <taxon>Bacteria</taxon>
        <taxon>Pseudomonadati</taxon>
        <taxon>Bacteroidota</taxon>
        <taxon>Flavobacteriia</taxon>
        <taxon>Flavobacteriales</taxon>
        <taxon>Flavobacteriaceae</taxon>
        <taxon>Nonlabens</taxon>
    </lineage>
</organism>
<feature type="transmembrane region" description="Helical" evidence="1">
    <location>
        <begin position="122"/>
        <end position="143"/>
    </location>
</feature>
<accession>A0ABX5PVW1</accession>